<sequence length="1287" mass="145364">MMPLIVGVDQSLMDPRTEMADINKKDSMDVHQKPDPTDYQARHVPTSSNNAHFQNVSDMTHKVQPPVFAPVKSPPPTYNSKPPAPPLAVTFRETGGGPSVEEQCTIECIRSFLGSSDFNEDLCLKAIRHPRLRTQKASNEEEYLQEVVGIYMDELNHAAERDQQRSQTPRPAHGCANRPMQTIEEAAAEMSQQGGAVHVVPTTCSGSTAATATPMPALPSAAEREQSDIEKAIAESLISQGPPGNRSYVSSLPANPEEMLRKEGVSVGLHNTGNTCWFNVVAQLLFHLPRFRRVVYEFVPKPSDTVNEEQATESDLVERMRFLFACMDIGNRRYIDPTEALKIVSALAARSRSDVILGRQQDASEMMSNLMEWMEKGLDAPQVEEEENANELAASEQQQTSPLPTSRSVDAMETSPAASLEQTPIISEVAAPPPKEDAKIEDMVTDSQVVPPPESTSRSHLDWIRDLFHGYQAERATNDKTWTKLEYTSLFPIHVSHGNLHDALEAHQFLNDSGKEPWFESLPAVLIFSLGRYFFNGTKGETEKLNMRFHFPRTIFMDRYMASNYDVVSNLREERNRLRNELADIRAELKGMNEFPVGDHSDKIVNILRATLRFIEGEKADSAPNEKMDDDTCPIPLPGPANKVHSFVEDKPAVVPSASNLAQLYGFIPELENSINELRSKHKQLLAREVELLKLIDEIYERDELKQKGYQLHAVAIHQGHANAGHYWAYVRKGIDDDKWEKFNDQRVESAAWSDIEAEAVGGTRTTSAYFLLYVSSAAEPWLFSDDCPTSSFLTDDVRHQVECENEALETQIERYRCSQNEDGKGNADMYEVPCEDRSSGFSPIPPPVNDNELMLSACPTEAALDDPENLAVSLRMYCEPWFDDGSFEVEKRKLFALLEFNKSTYPPSFTTDAVVEMQAKLLYHNVLKHMFSALVRKAEASGIEVKPAEIYNKVISNFYNEIETVQGNSRCRPLRSMPEFWYTMGYRYPAKAMRFALVRAFICSELEEVAKYAQDEITEFMQIPFHPHYIVLFHRATHLYDLIKTLWGVIRSVAAEINRHHGANMPRLSSKSIESIVRLLKKARCVTHIYERVYIEIGNIRGPQYQQHVEYVIPSYIIRGINIIPVLCMFATIVQYLVDRVAPREDIAQSLLGSLISVELEINRLAIWARNGCRDSEKVINHINDTLNMLVAMFHTAAANQKREISRRIHGATQPDRHYDASMQNFVTQSTDICHEIEQASYQLSLLGLADHAEADNVYTRMMAVVSDIINNAMQFDEKTNPTAAF</sequence>
<feature type="coiled-coil region" evidence="2">
    <location>
        <begin position="568"/>
        <end position="595"/>
    </location>
</feature>
<evidence type="ECO:0000259" key="4">
    <source>
        <dbReference type="PROSITE" id="PS50235"/>
    </source>
</evidence>
<dbReference type="InterPro" id="IPR028889">
    <property type="entry name" value="USP"/>
</dbReference>
<dbReference type="Pfam" id="PF00443">
    <property type="entry name" value="UCH"/>
    <property type="match status" value="1"/>
</dbReference>
<organism evidence="5 6">
    <name type="scientific">Necator americanus</name>
    <name type="common">Human hookworm</name>
    <dbReference type="NCBI Taxonomy" id="51031"/>
    <lineage>
        <taxon>Eukaryota</taxon>
        <taxon>Metazoa</taxon>
        <taxon>Ecdysozoa</taxon>
        <taxon>Nematoda</taxon>
        <taxon>Chromadorea</taxon>
        <taxon>Rhabditida</taxon>
        <taxon>Rhabditina</taxon>
        <taxon>Rhabditomorpha</taxon>
        <taxon>Strongyloidea</taxon>
        <taxon>Ancylostomatidae</taxon>
        <taxon>Bunostominae</taxon>
        <taxon>Necator</taxon>
    </lineage>
</organism>
<evidence type="ECO:0000256" key="3">
    <source>
        <dbReference type="SAM" id="MobiDB-lite"/>
    </source>
</evidence>
<feature type="domain" description="USP" evidence="4">
    <location>
        <begin position="267"/>
        <end position="777"/>
    </location>
</feature>
<keyword evidence="2" id="KW-0175">Coiled coil</keyword>
<dbReference type="PROSITE" id="PS00973">
    <property type="entry name" value="USP_2"/>
    <property type="match status" value="1"/>
</dbReference>
<dbReference type="PROSITE" id="PS50235">
    <property type="entry name" value="USP_3"/>
    <property type="match status" value="1"/>
</dbReference>
<evidence type="ECO:0000313" key="6">
    <source>
        <dbReference type="Proteomes" id="UP001303046"/>
    </source>
</evidence>
<feature type="compositionally biased region" description="Low complexity" evidence="3">
    <location>
        <begin position="390"/>
        <end position="399"/>
    </location>
</feature>
<accession>A0ABR1CIL0</accession>
<evidence type="ECO:0000256" key="2">
    <source>
        <dbReference type="SAM" id="Coils"/>
    </source>
</evidence>
<feature type="region of interest" description="Disordered" evidence="3">
    <location>
        <begin position="381"/>
        <end position="427"/>
    </location>
</feature>
<dbReference type="Gene3D" id="3.90.70.10">
    <property type="entry name" value="Cysteine proteinases"/>
    <property type="match status" value="1"/>
</dbReference>
<dbReference type="EMBL" id="JAVFWL010000002">
    <property type="protein sequence ID" value="KAK6738104.1"/>
    <property type="molecule type" value="Genomic_DNA"/>
</dbReference>
<dbReference type="PANTHER" id="PTHR24006:SF940">
    <property type="entry name" value="UBIQUITIN CARBOXYL-TERMINAL HYDROLASE K02C4.3-RELATED"/>
    <property type="match status" value="1"/>
</dbReference>
<dbReference type="Proteomes" id="UP001303046">
    <property type="component" value="Unassembled WGS sequence"/>
</dbReference>
<dbReference type="PANTHER" id="PTHR24006">
    <property type="entry name" value="UBIQUITIN CARBOXYL-TERMINAL HYDROLASE"/>
    <property type="match status" value="1"/>
</dbReference>
<protein>
    <recommendedName>
        <fullName evidence="4">USP domain-containing protein</fullName>
    </recommendedName>
</protein>
<evidence type="ECO:0000313" key="5">
    <source>
        <dbReference type="EMBL" id="KAK6738104.1"/>
    </source>
</evidence>
<name>A0ABR1CIL0_NECAM</name>
<dbReference type="InterPro" id="IPR001394">
    <property type="entry name" value="Peptidase_C19_UCH"/>
</dbReference>
<dbReference type="InterPro" id="IPR050164">
    <property type="entry name" value="Peptidase_C19"/>
</dbReference>
<gene>
    <name evidence="5" type="primary">Necator_chrII.g8090</name>
    <name evidence="5" type="ORF">RB195_020296</name>
</gene>
<feature type="compositionally biased region" description="Polar residues" evidence="3">
    <location>
        <begin position="416"/>
        <end position="425"/>
    </location>
</feature>
<dbReference type="InterPro" id="IPR038765">
    <property type="entry name" value="Papain-like_cys_pep_sf"/>
</dbReference>
<evidence type="ECO:0000256" key="1">
    <source>
        <dbReference type="ARBA" id="ARBA00009085"/>
    </source>
</evidence>
<comment type="caution">
    <text evidence="5">The sequence shown here is derived from an EMBL/GenBank/DDBJ whole genome shotgun (WGS) entry which is preliminary data.</text>
</comment>
<proteinExistence type="inferred from homology"/>
<dbReference type="InterPro" id="IPR018200">
    <property type="entry name" value="USP_CS"/>
</dbReference>
<comment type="similarity">
    <text evidence="1">Belongs to the peptidase C19 family.</text>
</comment>
<reference evidence="5 6" key="1">
    <citation type="submission" date="2023-08" db="EMBL/GenBank/DDBJ databases">
        <title>A Necator americanus chromosomal reference genome.</title>
        <authorList>
            <person name="Ilik V."/>
            <person name="Petrzelkova K.J."/>
            <person name="Pardy F."/>
            <person name="Fuh T."/>
            <person name="Niatou-Singa F.S."/>
            <person name="Gouil Q."/>
            <person name="Baker L."/>
            <person name="Ritchie M.E."/>
            <person name="Jex A.R."/>
            <person name="Gazzola D."/>
            <person name="Li H."/>
            <person name="Toshio Fujiwara R."/>
            <person name="Zhan B."/>
            <person name="Aroian R.V."/>
            <person name="Pafco B."/>
            <person name="Schwarz E.M."/>
        </authorList>
    </citation>
    <scope>NUCLEOTIDE SEQUENCE [LARGE SCALE GENOMIC DNA]</scope>
    <source>
        <strain evidence="5 6">Aroian</strain>
        <tissue evidence="5">Whole animal</tissue>
    </source>
</reference>
<keyword evidence="6" id="KW-1185">Reference proteome</keyword>
<dbReference type="SUPFAM" id="SSF54001">
    <property type="entry name" value="Cysteine proteinases"/>
    <property type="match status" value="1"/>
</dbReference>